<proteinExistence type="predicted"/>
<dbReference type="EMBL" id="JACIVI010000001">
    <property type="protein sequence ID" value="MBB1161797.1"/>
    <property type="molecule type" value="Genomic_DNA"/>
</dbReference>
<reference evidence="2 3" key="1">
    <citation type="submission" date="2020-08" db="EMBL/GenBank/DDBJ databases">
        <title>Aquariorum lacteus gen. nov., sp. nov., a new member of the family Comamonadaceae, isolated from freshwater aquarium.</title>
        <authorList>
            <person name="Chun S.-J."/>
        </authorList>
    </citation>
    <scope>NUCLEOTIDE SEQUENCE [LARGE SCALE GENOMIC DNA]</scope>
    <source>
        <strain evidence="2 3">SJAQ100</strain>
    </source>
</reference>
<gene>
    <name evidence="2" type="ORF">H4F90_07385</name>
</gene>
<feature type="compositionally biased region" description="Low complexity" evidence="1">
    <location>
        <begin position="1"/>
        <end position="22"/>
    </location>
</feature>
<evidence type="ECO:0000256" key="1">
    <source>
        <dbReference type="SAM" id="MobiDB-lite"/>
    </source>
</evidence>
<keyword evidence="3" id="KW-1185">Reference proteome</keyword>
<name>A0A839HHA5_9BURK</name>
<accession>A0A839HHA5</accession>
<sequence>MHDFSSPAAAGASSGAAPGTPSWQTVGLRARATADLLQPLMRRLAWAHHGLCLALLVQLVAASLAHVSRPPTTAWPVEAPGLRQAELGPGTPPHRAG</sequence>
<evidence type="ECO:0000313" key="3">
    <source>
        <dbReference type="Proteomes" id="UP000586093"/>
    </source>
</evidence>
<dbReference type="AlphaFoldDB" id="A0A839HHA5"/>
<organism evidence="2 3">
    <name type="scientific">Aquariibacter albus</name>
    <dbReference type="NCBI Taxonomy" id="2759899"/>
    <lineage>
        <taxon>Bacteria</taxon>
        <taxon>Pseudomonadati</taxon>
        <taxon>Pseudomonadota</taxon>
        <taxon>Betaproteobacteria</taxon>
        <taxon>Burkholderiales</taxon>
        <taxon>Sphaerotilaceae</taxon>
        <taxon>Aquariibacter</taxon>
    </lineage>
</organism>
<comment type="caution">
    <text evidence="2">The sequence shown here is derived from an EMBL/GenBank/DDBJ whole genome shotgun (WGS) entry which is preliminary data.</text>
</comment>
<feature type="region of interest" description="Disordered" evidence="1">
    <location>
        <begin position="1"/>
        <end position="23"/>
    </location>
</feature>
<evidence type="ECO:0000313" key="2">
    <source>
        <dbReference type="EMBL" id="MBB1161797.1"/>
    </source>
</evidence>
<dbReference type="Proteomes" id="UP000586093">
    <property type="component" value="Unassembled WGS sequence"/>
</dbReference>
<dbReference type="RefSeq" id="WP_182662855.1">
    <property type="nucleotide sequence ID" value="NZ_JACIVI010000001.1"/>
</dbReference>
<feature type="region of interest" description="Disordered" evidence="1">
    <location>
        <begin position="71"/>
        <end position="97"/>
    </location>
</feature>
<protein>
    <submittedName>
        <fullName evidence="2">Uncharacterized protein</fullName>
    </submittedName>
</protein>